<reference evidence="2" key="1">
    <citation type="submission" date="2024-04" db="EMBL/GenBank/DDBJ databases">
        <title>Phylogenomic analyses of a clade within the roseobacter group suggest taxonomic reassignments of species of the genera Aestuariivita, Citreicella, Loktanella, Nautella, Pelagibaca, Ruegeria, Thalassobius, Thiobacimonas and Tropicibacter, and the proposal o.</title>
        <authorList>
            <person name="Jeon C.O."/>
        </authorList>
    </citation>
    <scope>NUCLEOTIDE SEQUENCE [LARGE SCALE GENOMIC DNA]</scope>
    <source>
        <strain evidence="2">BS5-3</strain>
        <plasmid evidence="2">pBS5-3-1</plasmid>
    </source>
</reference>
<protein>
    <submittedName>
        <fullName evidence="1">Uncharacterized protein</fullName>
    </submittedName>
</protein>
<keyword evidence="2" id="KW-1185">Reference proteome</keyword>
<gene>
    <name evidence="1" type="ORF">AABB29_20185</name>
</gene>
<keyword evidence="1" id="KW-0614">Plasmid</keyword>
<geneLocation type="plasmid" evidence="1 2">
    <name>pBS5-3-1</name>
</geneLocation>
<name>A0ABZ2VA28_9RHOB</name>
<organism evidence="1 2">
    <name type="scientific">Yoonia phaeophyticola</name>
    <dbReference type="NCBI Taxonomy" id="3137369"/>
    <lineage>
        <taxon>Bacteria</taxon>
        <taxon>Pseudomonadati</taxon>
        <taxon>Pseudomonadota</taxon>
        <taxon>Alphaproteobacteria</taxon>
        <taxon>Rhodobacterales</taxon>
        <taxon>Paracoccaceae</taxon>
        <taxon>Yoonia</taxon>
    </lineage>
</organism>
<evidence type="ECO:0000313" key="1">
    <source>
        <dbReference type="EMBL" id="WZC51084.1"/>
    </source>
</evidence>
<sequence length="84" mass="9099">MKIINNNGGLPIDNDDLAAEAVKEAVLDMGFDPIWATKILLTALDKVNAEFERPDHKAVDLFTQHIASRPDTGPALSQVEPCDG</sequence>
<dbReference type="RefSeq" id="WP_341369180.1">
    <property type="nucleotide sequence ID" value="NZ_CP150952.2"/>
</dbReference>
<dbReference type="Proteomes" id="UP001440612">
    <property type="component" value="Plasmid pBS5-3-1"/>
</dbReference>
<dbReference type="EMBL" id="CP150952">
    <property type="protein sequence ID" value="WZC51084.1"/>
    <property type="molecule type" value="Genomic_DNA"/>
</dbReference>
<proteinExistence type="predicted"/>
<evidence type="ECO:0000313" key="2">
    <source>
        <dbReference type="Proteomes" id="UP001440612"/>
    </source>
</evidence>
<accession>A0ABZ2VA28</accession>